<proteinExistence type="predicted"/>
<protein>
    <submittedName>
        <fullName evidence="1">Uncharacterized protein</fullName>
    </submittedName>
</protein>
<accession>A0ACC2IRE9</accession>
<dbReference type="EMBL" id="JAPHNI010000043">
    <property type="protein sequence ID" value="KAJ8117728.1"/>
    <property type="molecule type" value="Genomic_DNA"/>
</dbReference>
<gene>
    <name evidence="1" type="ORF">OPT61_g1151</name>
</gene>
<reference evidence="1" key="1">
    <citation type="submission" date="2022-11" db="EMBL/GenBank/DDBJ databases">
        <title>Genome Sequence of Boeremia exigua.</title>
        <authorList>
            <person name="Buettner E."/>
        </authorList>
    </citation>
    <scope>NUCLEOTIDE SEQUENCE</scope>
    <source>
        <strain evidence="1">CU02</strain>
    </source>
</reference>
<organism evidence="1 2">
    <name type="scientific">Boeremia exigua</name>
    <dbReference type="NCBI Taxonomy" id="749465"/>
    <lineage>
        <taxon>Eukaryota</taxon>
        <taxon>Fungi</taxon>
        <taxon>Dikarya</taxon>
        <taxon>Ascomycota</taxon>
        <taxon>Pezizomycotina</taxon>
        <taxon>Dothideomycetes</taxon>
        <taxon>Pleosporomycetidae</taxon>
        <taxon>Pleosporales</taxon>
        <taxon>Pleosporineae</taxon>
        <taxon>Didymellaceae</taxon>
        <taxon>Boeremia</taxon>
    </lineage>
</organism>
<sequence length="300" mass="34042">MSLKAALEEADAADAADQLCYQEIADKHGVSRSTLSRRYRRVSGPKESKNLNQQLLTPEEESELFLNRNQHQITSQWSTHMSADRHAANSGEKYKLYFNLLRHKITKYDVKPEHTYNMDEKGFMISAIGRLKRIFTCVGASGFALPPALVYLANSTNIQLGWVSDIDAEKHQVYVGVTPSGWSYDELKKAEIKELQAANKLYNEKIEQEKRQKRALEREERAKKKADKRAKIDARKAKRQRNKAERDAQKALQLPQIGKQKALQPTQPKKKQKRSSAAAQSGAVSALQSLTPPPKTNRRS</sequence>
<name>A0ACC2IRE9_9PLEO</name>
<keyword evidence="2" id="KW-1185">Reference proteome</keyword>
<comment type="caution">
    <text evidence="1">The sequence shown here is derived from an EMBL/GenBank/DDBJ whole genome shotgun (WGS) entry which is preliminary data.</text>
</comment>
<evidence type="ECO:0000313" key="2">
    <source>
        <dbReference type="Proteomes" id="UP001153331"/>
    </source>
</evidence>
<evidence type="ECO:0000313" key="1">
    <source>
        <dbReference type="EMBL" id="KAJ8117728.1"/>
    </source>
</evidence>
<dbReference type="Proteomes" id="UP001153331">
    <property type="component" value="Unassembled WGS sequence"/>
</dbReference>